<evidence type="ECO:0000313" key="1">
    <source>
        <dbReference type="EMBL" id="EDM88133.1"/>
    </source>
</evidence>
<gene>
    <name evidence="1" type="ORF">RUMOBE_01039</name>
</gene>
<reference evidence="1 2" key="2">
    <citation type="submission" date="2007-04" db="EMBL/GenBank/DDBJ databases">
        <title>Draft genome sequence of Ruminococcus obeum (ATCC 29174).</title>
        <authorList>
            <person name="Sudarsanam P."/>
            <person name="Ley R."/>
            <person name="Guruge J."/>
            <person name="Turnbaugh P.J."/>
            <person name="Mahowald M."/>
            <person name="Liep D."/>
            <person name="Gordon J."/>
        </authorList>
    </citation>
    <scope>NUCLEOTIDE SEQUENCE [LARGE SCALE GENOMIC DNA]</scope>
    <source>
        <strain evidence="1 2">ATCC 29174</strain>
    </source>
</reference>
<organism evidence="1 2">
    <name type="scientific">Blautia obeum ATCC 29174</name>
    <dbReference type="NCBI Taxonomy" id="411459"/>
    <lineage>
        <taxon>Bacteria</taxon>
        <taxon>Bacillati</taxon>
        <taxon>Bacillota</taxon>
        <taxon>Clostridia</taxon>
        <taxon>Lachnospirales</taxon>
        <taxon>Lachnospiraceae</taxon>
        <taxon>Blautia</taxon>
    </lineage>
</organism>
<protein>
    <submittedName>
        <fullName evidence="1">Uncharacterized protein</fullName>
    </submittedName>
</protein>
<reference evidence="1 2" key="1">
    <citation type="submission" date="2007-03" db="EMBL/GenBank/DDBJ databases">
        <authorList>
            <person name="Fulton L."/>
            <person name="Clifton S."/>
            <person name="Fulton B."/>
            <person name="Xu J."/>
            <person name="Minx P."/>
            <person name="Pepin K.H."/>
            <person name="Johnson M."/>
            <person name="Thiruvilangam P."/>
            <person name="Bhonagiri V."/>
            <person name="Nash W.E."/>
            <person name="Mardis E.R."/>
            <person name="Wilson R.K."/>
        </authorList>
    </citation>
    <scope>NUCLEOTIDE SEQUENCE [LARGE SCALE GENOMIC DNA]</scope>
    <source>
        <strain evidence="1 2">ATCC 29174</strain>
    </source>
</reference>
<evidence type="ECO:0000313" key="2">
    <source>
        <dbReference type="Proteomes" id="UP000006002"/>
    </source>
</evidence>
<dbReference type="EMBL" id="AAVO02000003">
    <property type="protein sequence ID" value="EDM88133.1"/>
    <property type="molecule type" value="Genomic_DNA"/>
</dbReference>
<accession>A5ZPW9</accession>
<proteinExistence type="predicted"/>
<sequence length="46" mass="5176">MNEEENNNGNYELAGNHNGERNILEDQRIIQSVASKIVPENGTESF</sequence>
<dbReference type="HOGENOM" id="CLU_3180809_0_0_9"/>
<name>A5ZPW9_9FIRM</name>
<dbReference type="AlphaFoldDB" id="A5ZPW9"/>
<comment type="caution">
    <text evidence="1">The sequence shown here is derived from an EMBL/GenBank/DDBJ whole genome shotgun (WGS) entry which is preliminary data.</text>
</comment>
<dbReference type="Proteomes" id="UP000006002">
    <property type="component" value="Unassembled WGS sequence"/>
</dbReference>